<reference evidence="2 3" key="1">
    <citation type="journal article" date="2013" name="BMC Genomics">
        <title>Reconstruction of the lipid metabolism for the microalga Monoraphidium neglectum from its genome sequence reveals characteristics suitable for biofuel production.</title>
        <authorList>
            <person name="Bogen C."/>
            <person name="Al-Dilaimi A."/>
            <person name="Albersmeier A."/>
            <person name="Wichmann J."/>
            <person name="Grundmann M."/>
            <person name="Rupp O."/>
            <person name="Lauersen K.J."/>
            <person name="Blifernez-Klassen O."/>
            <person name="Kalinowski J."/>
            <person name="Goesmann A."/>
            <person name="Mussgnug J.H."/>
            <person name="Kruse O."/>
        </authorList>
    </citation>
    <scope>NUCLEOTIDE SEQUENCE [LARGE SCALE GENOMIC DNA]</scope>
    <source>
        <strain evidence="2 3">SAG 48.87</strain>
    </source>
</reference>
<sequence length="284" mass="29997">MQNHDVQEEQQRDDTGAGEAAGWSSEAFNGGLGSTKGTPMQLGKTYSYGSVSSPRLASHSSQITPTDEAVIVSMGLEWALEQETAKGLEQGLNNESDTTCLVFNGVQMDAVHSNPLYNDDGSPSRPSSPTKGMPPDDEEQDSSEDTKNNSALSISSAAHTGVELGGDVSTRAARRRDTAAGARLTAPQAEPRLPEITAAAPSPVIQQEEGSAHGGMEGRLPPRVEARFAAEGARYRLQVIPQDKQEPHLAPVSCAGPTVWATSSATQEGVELEYGAIKRKLLVS</sequence>
<evidence type="ECO:0000313" key="3">
    <source>
        <dbReference type="Proteomes" id="UP000054498"/>
    </source>
</evidence>
<protein>
    <submittedName>
        <fullName evidence="2">Uncharacterized protein</fullName>
    </submittedName>
</protein>
<proteinExistence type="predicted"/>
<dbReference type="GeneID" id="25735769"/>
<name>A0A0D2MR41_9CHLO</name>
<feature type="region of interest" description="Disordered" evidence="1">
    <location>
        <begin position="1"/>
        <end position="63"/>
    </location>
</feature>
<organism evidence="2 3">
    <name type="scientific">Monoraphidium neglectum</name>
    <dbReference type="NCBI Taxonomy" id="145388"/>
    <lineage>
        <taxon>Eukaryota</taxon>
        <taxon>Viridiplantae</taxon>
        <taxon>Chlorophyta</taxon>
        <taxon>core chlorophytes</taxon>
        <taxon>Chlorophyceae</taxon>
        <taxon>CS clade</taxon>
        <taxon>Sphaeropleales</taxon>
        <taxon>Selenastraceae</taxon>
        <taxon>Monoraphidium</taxon>
    </lineage>
</organism>
<dbReference type="EMBL" id="KK100562">
    <property type="protein sequence ID" value="KIZ05070.1"/>
    <property type="molecule type" value="Genomic_DNA"/>
</dbReference>
<keyword evidence="3" id="KW-1185">Reference proteome</keyword>
<feature type="compositionally biased region" description="Polar residues" evidence="1">
    <location>
        <begin position="47"/>
        <end position="63"/>
    </location>
</feature>
<evidence type="ECO:0000313" key="2">
    <source>
        <dbReference type="EMBL" id="KIZ05070.1"/>
    </source>
</evidence>
<feature type="compositionally biased region" description="Low complexity" evidence="1">
    <location>
        <begin position="17"/>
        <end position="27"/>
    </location>
</feature>
<accession>A0A0D2MR41</accession>
<feature type="region of interest" description="Disordered" evidence="1">
    <location>
        <begin position="112"/>
        <end position="219"/>
    </location>
</feature>
<feature type="compositionally biased region" description="Polar residues" evidence="1">
    <location>
        <begin position="148"/>
        <end position="158"/>
    </location>
</feature>
<dbReference type="AlphaFoldDB" id="A0A0D2MR41"/>
<gene>
    <name evidence="2" type="ORF">MNEG_2891</name>
</gene>
<dbReference type="KEGG" id="mng:MNEG_2891"/>
<dbReference type="RefSeq" id="XP_013904089.1">
    <property type="nucleotide sequence ID" value="XM_014048635.1"/>
</dbReference>
<evidence type="ECO:0000256" key="1">
    <source>
        <dbReference type="SAM" id="MobiDB-lite"/>
    </source>
</evidence>
<dbReference type="Proteomes" id="UP000054498">
    <property type="component" value="Unassembled WGS sequence"/>
</dbReference>
<feature type="compositionally biased region" description="Basic and acidic residues" evidence="1">
    <location>
        <begin position="1"/>
        <end position="15"/>
    </location>
</feature>